<dbReference type="Pfam" id="PF19741">
    <property type="entry name" value="DUF6230"/>
    <property type="match status" value="1"/>
</dbReference>
<comment type="caution">
    <text evidence="1">The sequence shown here is derived from an EMBL/GenBank/DDBJ whole genome shotgun (WGS) entry which is preliminary data.</text>
</comment>
<evidence type="ECO:0000313" key="1">
    <source>
        <dbReference type="EMBL" id="NMN97327.1"/>
    </source>
</evidence>
<evidence type="ECO:0000313" key="2">
    <source>
        <dbReference type="Proteomes" id="UP000535543"/>
    </source>
</evidence>
<reference evidence="1 2" key="2">
    <citation type="submission" date="2020-06" db="EMBL/GenBank/DDBJ databases">
        <title>Antribacter stalactiti gen. nov., sp. nov., a new member of the family Nacardiaceae isolated from a cave.</title>
        <authorList>
            <person name="Kim I.S."/>
        </authorList>
    </citation>
    <scope>NUCLEOTIDE SEQUENCE [LARGE SCALE GENOMIC DNA]</scope>
    <source>
        <strain evidence="1 2">YC2-7</strain>
    </source>
</reference>
<dbReference type="EMBL" id="VCQU01000007">
    <property type="protein sequence ID" value="NMN97327.1"/>
    <property type="molecule type" value="Genomic_DNA"/>
</dbReference>
<gene>
    <name evidence="1" type="ORF">FGL95_20020</name>
</gene>
<sequence>MQKKDRGKTRWRRCFILLLPALLGVGILTIMTIQGVMPLRLAVSGQDFKLSSNGGPAVAAKGLTAYPSTIEMKDGATKPVLVAGLPEATLEDGMCLSLVLTFPFIGTNTLQIHTSGETVVEDMKASAAEMFIKGVSMKSRTKDGKDPDATGSNIEAPGAINVDASEVGGRPGTMGLNIPGVVKMGGLQATAKGALISGTAKLNGIGIPKLGHGRGVEHNECY</sequence>
<proteinExistence type="predicted"/>
<keyword evidence="2" id="KW-1185">Reference proteome</keyword>
<organism evidence="1 2">
    <name type="scientific">Antrihabitans stalactiti</name>
    <dbReference type="NCBI Taxonomy" id="2584121"/>
    <lineage>
        <taxon>Bacteria</taxon>
        <taxon>Bacillati</taxon>
        <taxon>Actinomycetota</taxon>
        <taxon>Actinomycetes</taxon>
        <taxon>Mycobacteriales</taxon>
        <taxon>Nocardiaceae</taxon>
        <taxon>Antrihabitans</taxon>
    </lineage>
</organism>
<accession>A0A848KNS4</accession>
<protein>
    <submittedName>
        <fullName evidence="1">Uncharacterized protein</fullName>
    </submittedName>
</protein>
<name>A0A848KNS4_9NOCA</name>
<dbReference type="Proteomes" id="UP000535543">
    <property type="component" value="Unassembled WGS sequence"/>
</dbReference>
<dbReference type="RefSeq" id="WP_169590118.1">
    <property type="nucleotide sequence ID" value="NZ_VCQU01000007.1"/>
</dbReference>
<dbReference type="AlphaFoldDB" id="A0A848KNS4"/>
<reference evidence="1 2" key="1">
    <citation type="submission" date="2019-05" db="EMBL/GenBank/DDBJ databases">
        <authorList>
            <person name="Lee S.D."/>
        </authorList>
    </citation>
    <scope>NUCLEOTIDE SEQUENCE [LARGE SCALE GENOMIC DNA]</scope>
    <source>
        <strain evidence="1 2">YC2-7</strain>
    </source>
</reference>
<dbReference type="InterPro" id="IPR046198">
    <property type="entry name" value="DUF6230"/>
</dbReference>